<dbReference type="GO" id="GO:0047355">
    <property type="term" value="F:CDP-glycerol glycerophosphotransferase activity"/>
    <property type="evidence" value="ECO:0007669"/>
    <property type="project" value="InterPro"/>
</dbReference>
<dbReference type="RefSeq" id="WP_061093865.1">
    <property type="nucleotide sequence ID" value="NZ_CP014323.1"/>
</dbReference>
<accession>A0A126PX19</accession>
<dbReference type="EMBL" id="CP014323">
    <property type="protein sequence ID" value="AMJ96729.1"/>
    <property type="molecule type" value="Genomic_DNA"/>
</dbReference>
<dbReference type="InterPro" id="IPR043148">
    <property type="entry name" value="TagF_C"/>
</dbReference>
<evidence type="ECO:0000313" key="2">
    <source>
        <dbReference type="Proteomes" id="UP000063991"/>
    </source>
</evidence>
<sequence length="346" mass="40444">MPKRYVFFTSLPYAYPIYRPLQEAIRAKGDEVAWYIEEGCPNLLTKDEVILETIDDVVQYNPLAIFGCGNTIYHFLPGIKVAVFHGYPILKRGETDVLRASHFRIRGWFDMYCTQGPSSTETFKLLESKHETFKVYETGWSKVDPYFKSEAHVSTKPTVLYATTFTKGITSAPVLVDTITKLVKEKPWNWRLTFHPKLDDQTVLDKYRKLADEHENVTFIDNVSTEDFQQADVMLCDSSSIILEFMLFNKPVVTYRNTKPGSHLLNTQNINEVENALEVAFTRPKELMKEVEAYSLFHEAHRDGRNCERILEAVDDFNINHRGRLKPKPLNLWRKFRLRNRLKYWK</sequence>
<dbReference type="AlphaFoldDB" id="A0A126PX19"/>
<evidence type="ECO:0000313" key="1">
    <source>
        <dbReference type="EMBL" id="AMJ96729.1"/>
    </source>
</evidence>
<dbReference type="GO" id="GO:0016020">
    <property type="term" value="C:membrane"/>
    <property type="evidence" value="ECO:0007669"/>
    <property type="project" value="InterPro"/>
</dbReference>
<protein>
    <submittedName>
        <fullName evidence="1">CDP-glycerol glycerophosphotransferase</fullName>
    </submittedName>
</protein>
<reference evidence="1 2" key="1">
    <citation type="submission" date="2015-12" db="EMBL/GenBank/DDBJ databases">
        <authorList>
            <person name="Shamseldin A."/>
            <person name="Moawad H."/>
            <person name="Abd El-Rahim W.M."/>
            <person name="Sadowsky M.J."/>
        </authorList>
    </citation>
    <scope>NUCLEOTIDE SEQUENCE [LARGE SCALE GENOMIC DNA]</scope>
    <source>
        <strain evidence="1 2">D7</strain>
    </source>
</reference>
<dbReference type="SUPFAM" id="SSF53756">
    <property type="entry name" value="UDP-Glycosyltransferase/glycogen phosphorylase"/>
    <property type="match status" value="1"/>
</dbReference>
<keyword evidence="1" id="KW-0808">Transferase</keyword>
<dbReference type="InterPro" id="IPR007554">
    <property type="entry name" value="Glycerophosphate_synth"/>
</dbReference>
<dbReference type="Gene3D" id="3.40.50.12580">
    <property type="match status" value="1"/>
</dbReference>
<dbReference type="OrthoDB" id="6212418at2"/>
<gene>
    <name evidence="1" type="ORF">AVL55_00155</name>
</gene>
<proteinExistence type="predicted"/>
<dbReference type="Proteomes" id="UP000063991">
    <property type="component" value="Chromosome"/>
</dbReference>
<name>A0A126PX19_ALTMA</name>
<organism evidence="1 2">
    <name type="scientific">Alteromonas macleodii</name>
    <name type="common">Pseudoalteromonas macleodii</name>
    <dbReference type="NCBI Taxonomy" id="28108"/>
    <lineage>
        <taxon>Bacteria</taxon>
        <taxon>Pseudomonadati</taxon>
        <taxon>Pseudomonadota</taxon>
        <taxon>Gammaproteobacteria</taxon>
        <taxon>Alteromonadales</taxon>
        <taxon>Alteromonadaceae</taxon>
        <taxon>Alteromonas/Salinimonas group</taxon>
        <taxon>Alteromonas</taxon>
    </lineage>
</organism>
<dbReference type="Pfam" id="PF04464">
    <property type="entry name" value="Glyphos_transf"/>
    <property type="match status" value="1"/>
</dbReference>